<dbReference type="EMBL" id="CP032568">
    <property type="protein sequence ID" value="AYF77728.1"/>
    <property type="molecule type" value="Genomic_DNA"/>
</dbReference>
<keyword evidence="2" id="KW-1185">Reference proteome</keyword>
<gene>
    <name evidence="1" type="ORF">D7D52_32350</name>
</gene>
<name>A0A386ZJY6_9NOCA</name>
<dbReference type="OrthoDB" id="4108903at2"/>
<organism evidence="1 2">
    <name type="scientific">Nocardia yunnanensis</name>
    <dbReference type="NCBI Taxonomy" id="2382165"/>
    <lineage>
        <taxon>Bacteria</taxon>
        <taxon>Bacillati</taxon>
        <taxon>Actinomycetota</taxon>
        <taxon>Actinomycetes</taxon>
        <taxon>Mycobacteriales</taxon>
        <taxon>Nocardiaceae</taxon>
        <taxon>Nocardia</taxon>
    </lineage>
</organism>
<accession>A0A386ZJY6</accession>
<dbReference type="KEGG" id="nyu:D7D52_32350"/>
<reference evidence="1 2" key="1">
    <citation type="submission" date="2018-09" db="EMBL/GenBank/DDBJ databases">
        <title>Nocardia yunnanensis sp. nov., an actinomycete isolated from a soil sample.</title>
        <authorList>
            <person name="Zhang J."/>
        </authorList>
    </citation>
    <scope>NUCLEOTIDE SEQUENCE [LARGE SCALE GENOMIC DNA]</scope>
    <source>
        <strain evidence="1 2">CFHS0054</strain>
    </source>
</reference>
<proteinExistence type="predicted"/>
<dbReference type="InterPro" id="IPR025851">
    <property type="entry name" value="SUKH-4"/>
</dbReference>
<evidence type="ECO:0000313" key="2">
    <source>
        <dbReference type="Proteomes" id="UP000267164"/>
    </source>
</evidence>
<dbReference type="AlphaFoldDB" id="A0A386ZJY6"/>
<dbReference type="Pfam" id="PF14435">
    <property type="entry name" value="SUKH-4"/>
    <property type="match status" value="1"/>
</dbReference>
<dbReference type="RefSeq" id="WP_120742479.1">
    <property type="nucleotide sequence ID" value="NZ_CP032568.1"/>
</dbReference>
<evidence type="ECO:0000313" key="1">
    <source>
        <dbReference type="EMBL" id="AYF77728.1"/>
    </source>
</evidence>
<evidence type="ECO:0008006" key="3">
    <source>
        <dbReference type="Google" id="ProtNLM"/>
    </source>
</evidence>
<sequence>MIPVSCSIDRTTLESVFTPDRLVTLPADALTAVTHQPTKRFLRDVGIPTQFWLDAEPGLSTGQLDCDNQDLAELYPEYRADYSNWALLGSISNDPIYLDVTNGTVFSIPDGGTPAPLNTTIDAFCYFLYVLELERPNYDFEILGPDDTYQPGAETRLRELMIRCDPTGFEPPDPCTEFEPGVPTWELALQFVADKLQ</sequence>
<protein>
    <recommendedName>
        <fullName evidence="3">SUKH-4 immunity protein of toxin-antitoxin system</fullName>
    </recommendedName>
</protein>
<dbReference type="Proteomes" id="UP000267164">
    <property type="component" value="Chromosome"/>
</dbReference>